<feature type="transmembrane region" description="Helical" evidence="1">
    <location>
        <begin position="71"/>
        <end position="89"/>
    </location>
</feature>
<evidence type="ECO:0000313" key="2">
    <source>
        <dbReference type="EMBL" id="RVU37097.1"/>
    </source>
</evidence>
<accession>A0A437QRI8</accession>
<feature type="transmembrane region" description="Helical" evidence="1">
    <location>
        <begin position="7"/>
        <end position="27"/>
    </location>
</feature>
<evidence type="ECO:0000256" key="1">
    <source>
        <dbReference type="SAM" id="Phobius"/>
    </source>
</evidence>
<organism evidence="2 3">
    <name type="scientific">Rheinheimera riviphila</name>
    <dbReference type="NCBI Taxonomy" id="1834037"/>
    <lineage>
        <taxon>Bacteria</taxon>
        <taxon>Pseudomonadati</taxon>
        <taxon>Pseudomonadota</taxon>
        <taxon>Gammaproteobacteria</taxon>
        <taxon>Chromatiales</taxon>
        <taxon>Chromatiaceae</taxon>
        <taxon>Rheinheimera</taxon>
    </lineage>
</organism>
<sequence length="512" mass="57109">MNDTKKLNWLYFYYAGLAVLLFVLAGVNSHFKVMPERVSMALVSLGIAVVLFGIFESVAKVAVGETSKLGKTFSLGGAAAGFFIVFHMLEPSSVIDDDAKPVVNDVAVFDVVFTAPLNKEPAIEHFSDLELRVTQTEPASTYQNYPLLPTESIGRKIGQYELKERSLKQIGDQYQALLKRKVLDSFVGMPGDIPKFNICFIRAALGPISAKFACDGTSCKLDELSKNIKGCDAPQTHMDWQLFDQAYASAVFASTTAIGWITPSLDTLKENYQQQRNTYVEFTVAAESLRLPETADAYSYQLTVNEQPVFINGWTEAETLSVFDPKQPFQLNFGLQNLDFSGADFGQENLQLTLTFYAAGDKVRTDIINRNYIALRTVQPVSTVENDVHYHWSGQQYFGLSDGFEVFIWSSTNAEEIVQRRKKFFDEAKLTYQGGKVVAVVRPPLSQNQNYGLVLGLVDDAGRIDFTFPKATATEIASWLRTEVAPLKTAVRPETNRQHPLIKDVNLYQIGH</sequence>
<dbReference type="RefSeq" id="WP_127699390.1">
    <property type="nucleotide sequence ID" value="NZ_SACS01000012.1"/>
</dbReference>
<protein>
    <submittedName>
        <fullName evidence="2">Uncharacterized protein</fullName>
    </submittedName>
</protein>
<proteinExistence type="predicted"/>
<dbReference type="OrthoDB" id="9953901at2"/>
<keyword evidence="1" id="KW-0472">Membrane</keyword>
<evidence type="ECO:0000313" key="3">
    <source>
        <dbReference type="Proteomes" id="UP000283077"/>
    </source>
</evidence>
<keyword evidence="1" id="KW-1133">Transmembrane helix</keyword>
<dbReference type="EMBL" id="SACS01000012">
    <property type="protein sequence ID" value="RVU37097.1"/>
    <property type="molecule type" value="Genomic_DNA"/>
</dbReference>
<dbReference type="AlphaFoldDB" id="A0A437QRI8"/>
<keyword evidence="1" id="KW-0812">Transmembrane</keyword>
<comment type="caution">
    <text evidence="2">The sequence shown here is derived from an EMBL/GenBank/DDBJ whole genome shotgun (WGS) entry which is preliminary data.</text>
</comment>
<keyword evidence="3" id="KW-1185">Reference proteome</keyword>
<gene>
    <name evidence="2" type="ORF">EOE67_12370</name>
</gene>
<name>A0A437QRI8_9GAMM</name>
<feature type="transmembrane region" description="Helical" evidence="1">
    <location>
        <begin position="39"/>
        <end position="59"/>
    </location>
</feature>
<reference evidence="2 3" key="1">
    <citation type="submission" date="2019-01" db="EMBL/GenBank/DDBJ databases">
        <authorList>
            <person name="Chen W.-M."/>
        </authorList>
    </citation>
    <scope>NUCLEOTIDE SEQUENCE [LARGE SCALE GENOMIC DNA]</scope>
    <source>
        <strain evidence="2 3">KYPC3</strain>
    </source>
</reference>
<dbReference type="Proteomes" id="UP000283077">
    <property type="component" value="Unassembled WGS sequence"/>
</dbReference>